<reference evidence="1 2" key="1">
    <citation type="journal article" date="2015" name="Genome Announc.">
        <title>Complete Genome Sequence of the Campylobacter ureolyticus Clinical Isolate RIGS 9880.</title>
        <authorList>
            <person name="Miller W.G."/>
            <person name="Yee E."/>
            <person name="On S.L."/>
            <person name="Andersen L.P."/>
            <person name="Bono J.L."/>
        </authorList>
    </citation>
    <scope>NUCLEOTIDE SEQUENCE [LARGE SCALE GENOMIC DNA]</scope>
    <source>
        <strain evidence="1 2">RIGS 9880</strain>
    </source>
</reference>
<protein>
    <submittedName>
        <fullName evidence="1">Uncharacterized protein</fullName>
    </submittedName>
</protein>
<gene>
    <name evidence="1" type="ORF">CUREO_1603</name>
</gene>
<dbReference type="EMBL" id="CP012195">
    <property type="protein sequence ID" value="AKT91409.1"/>
    <property type="molecule type" value="Genomic_DNA"/>
</dbReference>
<name>A0AAU8UIC8_9BACT</name>
<evidence type="ECO:0000313" key="2">
    <source>
        <dbReference type="Proteomes" id="UP000063971"/>
    </source>
</evidence>
<dbReference type="AlphaFoldDB" id="A0AAU8UIC8"/>
<dbReference type="KEGG" id="cure:CUREO_1603"/>
<sequence>MIENKERINQEHIKIAKEVGLKVVDGEYINIGKKENIFVGVSDDKNPKKGFWWNIDYNGIKDFDIVMENIWLKVDKEYSIKTNAPYEKRCEFVEKMSKLKHRVMELEKTKENEMNPVDKRKMLEKEINNYKQSNDNDFLQQKDAYVGLNYALAKAHDYDATKENKYMNKIKEIEEPLKSISQRTEFSEDDPTKKILTPNKEDEKLMNLFKENNYSLYKEANQELKMMNKEKDFFQMVQNTSNINQLVSSYHQLENGSGDTRMNHAIKEGNEINTQRFKKHYPKATKKLEEAYLKFQKQEKNNDKGIEL</sequence>
<evidence type="ECO:0000313" key="1">
    <source>
        <dbReference type="EMBL" id="AKT91409.1"/>
    </source>
</evidence>
<proteinExistence type="predicted"/>
<dbReference type="Proteomes" id="UP000063971">
    <property type="component" value="Chromosome"/>
</dbReference>
<accession>A0AAU8UIC8</accession>
<organism evidence="1 2">
    <name type="scientific">Campylobacter ureolyticus RIGS 9880</name>
    <dbReference type="NCBI Taxonomy" id="1032069"/>
    <lineage>
        <taxon>Bacteria</taxon>
        <taxon>Pseudomonadati</taxon>
        <taxon>Campylobacterota</taxon>
        <taxon>Epsilonproteobacteria</taxon>
        <taxon>Campylobacterales</taxon>
        <taxon>Campylobacteraceae</taxon>
        <taxon>Campylobacter</taxon>
    </lineage>
</organism>